<dbReference type="InterPro" id="IPR046820">
    <property type="entry name" value="MmeI_TRD"/>
</dbReference>
<dbReference type="Pfam" id="PF07669">
    <property type="entry name" value="Eco57I"/>
    <property type="match status" value="1"/>
</dbReference>
<feature type="region of interest" description="Disordered" evidence="6">
    <location>
        <begin position="1399"/>
        <end position="1443"/>
    </location>
</feature>
<dbReference type="GO" id="GO:0032259">
    <property type="term" value="P:methylation"/>
    <property type="evidence" value="ECO:0007669"/>
    <property type="project" value="UniProtKB-KW"/>
</dbReference>
<proteinExistence type="predicted"/>
<evidence type="ECO:0000256" key="4">
    <source>
        <dbReference type="ARBA" id="ARBA00022691"/>
    </source>
</evidence>
<dbReference type="InterPro" id="IPR050953">
    <property type="entry name" value="N4_N6_ade-DNA_methylase"/>
</dbReference>
<dbReference type="Pfam" id="PF20466">
    <property type="entry name" value="MmeI_TRD"/>
    <property type="match status" value="1"/>
</dbReference>
<dbReference type="InterPro" id="IPR029063">
    <property type="entry name" value="SAM-dependent_MTases_sf"/>
</dbReference>
<dbReference type="PANTHER" id="PTHR33841:SF1">
    <property type="entry name" value="DNA METHYLTRANSFERASE A"/>
    <property type="match status" value="1"/>
</dbReference>
<evidence type="ECO:0000256" key="1">
    <source>
        <dbReference type="ARBA" id="ARBA00011900"/>
    </source>
</evidence>
<organism evidence="9">
    <name type="scientific">Actinomyces succiniciruminis</name>
    <dbReference type="NCBI Taxonomy" id="1522002"/>
    <lineage>
        <taxon>Bacteria</taxon>
        <taxon>Bacillati</taxon>
        <taxon>Actinomycetota</taxon>
        <taxon>Actinomycetes</taxon>
        <taxon>Actinomycetales</taxon>
        <taxon>Actinomycetaceae</taxon>
        <taxon>Actinomyces</taxon>
    </lineage>
</organism>
<sequence length="1443" mass="156759">MSRNTTGGSRSRTSRRSAGASGGGARAGRGGGSRRGARFAAQLHRDWLELVDTEGPFLSVPVMTRLFPQGVPTLEDARKEAMRRAKSAFDAAWDAWDRARDRQAALPEYRAARDAWVSTVLTEVVGWGGHYTAAADRPALAEAHRVRGDGDSPVVVTPTGALLRGTADAAGTGGGAMAAADAAGTTGTAVGALVLVVDPVASLREVCDDGWATSPVDRMDAMLRAPESTCSIGVVTDGRWWALVSAPRGATTASGVVDAQTWIEEPATRDAFLTLLGVRRLLGGRPEERLPRLFADSVLAAEEITEALGTQVRRAVELVVSAVSRSAADAVRQGRPDPLPADAHQVYEGVVSVMMRVVFLLFAEERGLLPTQDLYRSGYGLSRVLDELDERAREEGEESLDGTYFVWHRLLATSGALFGGATWEDVRMPAYGGSLFDPDRFGFLTATGPDGALMVRVSDRVMLEVLRSVQVAHTGGEAQRVSFRDIDVEQIGYIYEGLLGYSCHRSDQVVLGLDGKNGEEPEVPLAVLEDLAEAHADDADLAAAILAWIKADQPSAQPRTKPALAKALAAGDAMEDAERALLAVTRDAELRGRLRPWIGAIRRDLRGRPVVILPGELLVVETPSRRDAGAHYTPRSLAEDVVAHALAPLVYKPGPHQSEDRSQWRLIASDAILRLRVADIACGSGAFLVAAARYLARRLVEAWEHEGTTPPDKSPEQIERHALRQVVAHCLYGVDINPMAVEMCKLSLWLVSLDRNLPFSFVDDKVFVGNSLLGITDLEQLRALNIDPAAAQKDRLFDLDAAGRMLPEMDVDAILAEVTGRRHQLASEVNDTDPARSTTTKLRQQSANEKQLATLTRLADAVIAAGLDPDVASKPGRRREDAFQRLAAAASAAFPPGGDGDPAGLEAILEQGLTPTVETDYERWRCLHWPLAFPEVFPQAPARGGFDAVVGNPPFLGAKKISPAMGQNLRDWFVHVLAGGTPGNADEVAYFFLRAFELLNPSGTLALIATNTVAQGDTREVGLDRMVATGFTITRAVQSRSWPSNSANLEYAAVWGTRAKVDPQVRAVACGERDVPVPRLSTLLEPAGRVEGKPQRLAENASIAFQGCVVLGKGFILEQEEAQAWIAEDPRNAEVLFPYLNGEDLNSRSDCSPSRWVIDFGDRSEQSAASYELPFQRVVTQVKPERLRKNQRAYRVYWWQFAHKGLAWKEEVAGLDEVLVLALVSKTVMPVRVPTGQVFSHRLAVFATADIGEQAILSSDIHWCWAVTYSSTLETRVNYSPSDAFLTFPRPAPTPALDAIGRTLDAERREIMLRRGLGLTKLYNLVNDPELASGQDADVDRMRVIHVELDAAVAAAYGWDDLDLTHGFHTYRQMTRWTIPPATRVEVLDRLLEENHRRAAAEAAAKSAQPNKKPTRSANAGSAATTARTRRGRRPAAGQEEMF</sequence>
<dbReference type="GO" id="GO:0009007">
    <property type="term" value="F:site-specific DNA-methyltransferase (adenine-specific) activity"/>
    <property type="evidence" value="ECO:0007669"/>
    <property type="project" value="UniProtKB-EC"/>
</dbReference>
<evidence type="ECO:0000256" key="5">
    <source>
        <dbReference type="ARBA" id="ARBA00047942"/>
    </source>
</evidence>
<evidence type="ECO:0000259" key="8">
    <source>
        <dbReference type="Pfam" id="PF20466"/>
    </source>
</evidence>
<dbReference type="RefSeq" id="WP_244671475.1">
    <property type="nucleotide sequence ID" value="NZ_LK995473.1"/>
</dbReference>
<protein>
    <recommendedName>
        <fullName evidence="1">site-specific DNA-methyltransferase (adenine-specific)</fullName>
        <ecNumber evidence="1">2.1.1.72</ecNumber>
    </recommendedName>
</protein>
<feature type="region of interest" description="Disordered" evidence="6">
    <location>
        <begin position="1"/>
        <end position="36"/>
    </location>
</feature>
<dbReference type="InterPro" id="IPR011639">
    <property type="entry name" value="MethylTrfase_TaqI-like_dom"/>
</dbReference>
<dbReference type="PANTHER" id="PTHR33841">
    <property type="entry name" value="DNA METHYLTRANSFERASE YEEA-RELATED"/>
    <property type="match status" value="1"/>
</dbReference>
<gene>
    <name evidence="9" type="ORF">AAM4_0607</name>
</gene>
<dbReference type="PRINTS" id="PR00507">
    <property type="entry name" value="N12N6MTFRASE"/>
</dbReference>
<keyword evidence="4" id="KW-0949">S-adenosyl-L-methionine</keyword>
<accession>A0A1L7RLL9</accession>
<dbReference type="Gene3D" id="3.40.50.150">
    <property type="entry name" value="Vaccinia Virus protein VP39"/>
    <property type="match status" value="2"/>
</dbReference>
<name>A0A1L7RLL9_9ACTO</name>
<dbReference type="EMBL" id="LK995473">
    <property type="protein sequence ID" value="CED90502.1"/>
    <property type="molecule type" value="Genomic_DNA"/>
</dbReference>
<dbReference type="InterPro" id="IPR002052">
    <property type="entry name" value="DNA_methylase_N6_adenine_CS"/>
</dbReference>
<evidence type="ECO:0000256" key="2">
    <source>
        <dbReference type="ARBA" id="ARBA00022603"/>
    </source>
</evidence>
<dbReference type="PROSITE" id="PS00092">
    <property type="entry name" value="N6_MTASE"/>
    <property type="match status" value="1"/>
</dbReference>
<keyword evidence="2" id="KW-0489">Methyltransferase</keyword>
<comment type="catalytic activity">
    <reaction evidence="5">
        <text>a 2'-deoxyadenosine in DNA + S-adenosyl-L-methionine = an N(6)-methyl-2'-deoxyadenosine in DNA + S-adenosyl-L-homocysteine + H(+)</text>
        <dbReference type="Rhea" id="RHEA:15197"/>
        <dbReference type="Rhea" id="RHEA-COMP:12418"/>
        <dbReference type="Rhea" id="RHEA-COMP:12419"/>
        <dbReference type="ChEBI" id="CHEBI:15378"/>
        <dbReference type="ChEBI" id="CHEBI:57856"/>
        <dbReference type="ChEBI" id="CHEBI:59789"/>
        <dbReference type="ChEBI" id="CHEBI:90615"/>
        <dbReference type="ChEBI" id="CHEBI:90616"/>
        <dbReference type="EC" id="2.1.1.72"/>
    </reaction>
</comment>
<feature type="domain" description="MmeI-like target recognition" evidence="8">
    <location>
        <begin position="1102"/>
        <end position="1291"/>
    </location>
</feature>
<dbReference type="REBASE" id="207956">
    <property type="entry name" value="AsuAM4ORF607P"/>
</dbReference>
<dbReference type="GO" id="GO:0003676">
    <property type="term" value="F:nucleic acid binding"/>
    <property type="evidence" value="ECO:0007669"/>
    <property type="project" value="InterPro"/>
</dbReference>
<feature type="compositionally biased region" description="Low complexity" evidence="6">
    <location>
        <begin position="1"/>
        <end position="19"/>
    </location>
</feature>
<feature type="compositionally biased region" description="Gly residues" evidence="6">
    <location>
        <begin position="20"/>
        <end position="34"/>
    </location>
</feature>
<evidence type="ECO:0000313" key="9">
    <source>
        <dbReference type="EMBL" id="CED90502.1"/>
    </source>
</evidence>
<dbReference type="EC" id="2.1.1.72" evidence="1"/>
<feature type="compositionally biased region" description="Low complexity" evidence="6">
    <location>
        <begin position="1416"/>
        <end position="1427"/>
    </location>
</feature>
<evidence type="ECO:0000259" key="7">
    <source>
        <dbReference type="Pfam" id="PF07669"/>
    </source>
</evidence>
<evidence type="ECO:0000256" key="6">
    <source>
        <dbReference type="SAM" id="MobiDB-lite"/>
    </source>
</evidence>
<keyword evidence="3" id="KW-0808">Transferase</keyword>
<dbReference type="GO" id="GO:0006304">
    <property type="term" value="P:DNA modification"/>
    <property type="evidence" value="ECO:0007669"/>
    <property type="project" value="InterPro"/>
</dbReference>
<evidence type="ECO:0000256" key="3">
    <source>
        <dbReference type="ARBA" id="ARBA00022679"/>
    </source>
</evidence>
<dbReference type="SUPFAM" id="SSF53335">
    <property type="entry name" value="S-adenosyl-L-methionine-dependent methyltransferases"/>
    <property type="match status" value="1"/>
</dbReference>
<reference evidence="9" key="1">
    <citation type="submission" date="2014-07" db="EMBL/GenBank/DDBJ databases">
        <authorList>
            <person name="Zhang J.E."/>
            <person name="Yang H."/>
            <person name="Guo J."/>
            <person name="Deng Z."/>
            <person name="Luo H."/>
            <person name="Luo M."/>
            <person name="Zhao B."/>
        </authorList>
    </citation>
    <scope>NUCLEOTIDE SEQUENCE</scope>
    <source>
        <strain evidence="9">AM4</strain>
    </source>
</reference>
<feature type="domain" description="Type II methyltransferase M.TaqI-like" evidence="7">
    <location>
        <begin position="729"/>
        <end position="1015"/>
    </location>
</feature>